<keyword evidence="1" id="KW-1133">Transmembrane helix</keyword>
<evidence type="ECO:0000313" key="3">
    <source>
        <dbReference type="Proteomes" id="UP001239445"/>
    </source>
</evidence>
<feature type="transmembrane region" description="Helical" evidence="1">
    <location>
        <begin position="6"/>
        <end position="29"/>
    </location>
</feature>
<proteinExistence type="predicted"/>
<comment type="caution">
    <text evidence="2">The sequence shown here is derived from an EMBL/GenBank/DDBJ whole genome shotgun (WGS) entry which is preliminary data.</text>
</comment>
<evidence type="ECO:0000256" key="1">
    <source>
        <dbReference type="SAM" id="Phobius"/>
    </source>
</evidence>
<sequence length="91" mass="10004">MEVTLEAIIAIIALMVALPPTVCIILGWLRRRRQRKHLTQELADSELALIPRGRPGPGGPIYIPGSRPHRVINATLSLELGDGSGRMYHSD</sequence>
<reference evidence="2" key="1">
    <citation type="submission" date="2023-06" db="EMBL/GenBank/DDBJ databases">
        <title>Genome-scale phylogeny and comparative genomics of the fungal order Sordariales.</title>
        <authorList>
            <consortium name="Lawrence Berkeley National Laboratory"/>
            <person name="Hensen N."/>
            <person name="Bonometti L."/>
            <person name="Westerberg I."/>
            <person name="Brannstrom I.O."/>
            <person name="Guillou S."/>
            <person name="Cros-Aarteil S."/>
            <person name="Calhoun S."/>
            <person name="Haridas S."/>
            <person name="Kuo A."/>
            <person name="Mondo S."/>
            <person name="Pangilinan J."/>
            <person name="Riley R."/>
            <person name="Labutti K."/>
            <person name="Andreopoulos B."/>
            <person name="Lipzen A."/>
            <person name="Chen C."/>
            <person name="Yanf M."/>
            <person name="Daum C."/>
            <person name="Ng V."/>
            <person name="Clum A."/>
            <person name="Steindorff A."/>
            <person name="Ohm R."/>
            <person name="Martin F."/>
            <person name="Silar P."/>
            <person name="Natvig D."/>
            <person name="Lalanne C."/>
            <person name="Gautier V."/>
            <person name="Ament-Velasquez S.L."/>
            <person name="Kruys A."/>
            <person name="Hutchinson M.I."/>
            <person name="Powell A.J."/>
            <person name="Barry K."/>
            <person name="Miller A.N."/>
            <person name="Grigoriev I.V."/>
            <person name="Debuchy R."/>
            <person name="Gladieux P."/>
            <person name="Thoren M.H."/>
            <person name="Johannesson H."/>
        </authorList>
    </citation>
    <scope>NUCLEOTIDE SEQUENCE</scope>
    <source>
        <strain evidence="2">PSN4</strain>
    </source>
</reference>
<name>A0AAJ0BD63_9PEZI</name>
<dbReference type="AlphaFoldDB" id="A0AAJ0BD63"/>
<accession>A0AAJ0BD63</accession>
<keyword evidence="1" id="KW-0472">Membrane</keyword>
<protein>
    <submittedName>
        <fullName evidence="2">Uncharacterized protein</fullName>
    </submittedName>
</protein>
<dbReference type="EMBL" id="MU839832">
    <property type="protein sequence ID" value="KAK1756128.1"/>
    <property type="molecule type" value="Genomic_DNA"/>
</dbReference>
<keyword evidence="3" id="KW-1185">Reference proteome</keyword>
<evidence type="ECO:0000313" key="2">
    <source>
        <dbReference type="EMBL" id="KAK1756128.1"/>
    </source>
</evidence>
<keyword evidence="1" id="KW-0812">Transmembrane</keyword>
<dbReference type="Proteomes" id="UP001239445">
    <property type="component" value="Unassembled WGS sequence"/>
</dbReference>
<gene>
    <name evidence="2" type="ORF">QBC47DRAFT_379175</name>
</gene>
<organism evidence="2 3">
    <name type="scientific">Echria macrotheca</name>
    <dbReference type="NCBI Taxonomy" id="438768"/>
    <lineage>
        <taxon>Eukaryota</taxon>
        <taxon>Fungi</taxon>
        <taxon>Dikarya</taxon>
        <taxon>Ascomycota</taxon>
        <taxon>Pezizomycotina</taxon>
        <taxon>Sordariomycetes</taxon>
        <taxon>Sordariomycetidae</taxon>
        <taxon>Sordariales</taxon>
        <taxon>Schizotheciaceae</taxon>
        <taxon>Echria</taxon>
    </lineage>
</organism>